<name>A0A1G4KBM0_9SACH</name>
<feature type="transmembrane region" description="Helical" evidence="3">
    <location>
        <begin position="77"/>
        <end position="96"/>
    </location>
</feature>
<feature type="compositionally biased region" description="Polar residues" evidence="2">
    <location>
        <begin position="281"/>
        <end position="299"/>
    </location>
</feature>
<dbReference type="Pfam" id="PF10058">
    <property type="entry name" value="Zn_ribbon_10"/>
    <property type="match status" value="1"/>
</dbReference>
<keyword evidence="3" id="KW-0812">Transmembrane</keyword>
<dbReference type="InterPro" id="IPR019273">
    <property type="entry name" value="Lunapark_Znf"/>
</dbReference>
<keyword evidence="6" id="KW-1185">Reference proteome</keyword>
<evidence type="ECO:0000313" key="5">
    <source>
        <dbReference type="EMBL" id="SCV01654.1"/>
    </source>
</evidence>
<protein>
    <submittedName>
        <fullName evidence="5">LAME_0G17634g1_1</fullName>
    </submittedName>
</protein>
<evidence type="ECO:0000256" key="1">
    <source>
        <dbReference type="SAM" id="Coils"/>
    </source>
</evidence>
<keyword evidence="3" id="KW-1133">Transmembrane helix</keyword>
<keyword evidence="1" id="KW-0175">Coiled coil</keyword>
<sequence>MLRQLTGLFRVQSQESLIKQYTQDLARITSQIHQLDMSLKQKDVGKSKWHKRCYIHGSGLLALFNAVLYVQLADKHFIIASLVVSLIVFLALKWGIDKWYEFFTQRTLRKVERLRAQHQEKLEALKQKTHFYSTNSLIKRFSSGQHQEEDAMTLMDEEMKSKYEELTKLKRELADFQKQGNSQESQVQRDKWFDKVLDIISGGDVKLESQLKPVICGNCKRHAGSYTVSGMRLQYVCPLCNWRYDSDKSDRKDVEKGIERGVDKVVEEKPSLIDSAAVPSDSKNTVVDNVQSQPRLMPK</sequence>
<reference evidence="6" key="1">
    <citation type="submission" date="2016-03" db="EMBL/GenBank/DDBJ databases">
        <authorList>
            <person name="Devillers Hugo."/>
        </authorList>
    </citation>
    <scope>NUCLEOTIDE SEQUENCE [LARGE SCALE GENOMIC DNA]</scope>
</reference>
<proteinExistence type="predicted"/>
<feature type="domain" description="Lunapark zinc ribbon" evidence="4">
    <location>
        <begin position="192"/>
        <end position="241"/>
    </location>
</feature>
<dbReference type="OrthoDB" id="1725934at2759"/>
<dbReference type="AlphaFoldDB" id="A0A1G4KBM0"/>
<feature type="transmembrane region" description="Helical" evidence="3">
    <location>
        <begin position="53"/>
        <end position="71"/>
    </location>
</feature>
<feature type="coiled-coil region" evidence="1">
    <location>
        <begin position="152"/>
        <end position="186"/>
    </location>
</feature>
<evidence type="ECO:0000259" key="4">
    <source>
        <dbReference type="Pfam" id="PF10058"/>
    </source>
</evidence>
<dbReference type="EMBL" id="LT598484">
    <property type="protein sequence ID" value="SCV01654.1"/>
    <property type="molecule type" value="Genomic_DNA"/>
</dbReference>
<organism evidence="5 6">
    <name type="scientific">Lachancea meyersii CBS 8951</name>
    <dbReference type="NCBI Taxonomy" id="1266667"/>
    <lineage>
        <taxon>Eukaryota</taxon>
        <taxon>Fungi</taxon>
        <taxon>Dikarya</taxon>
        <taxon>Ascomycota</taxon>
        <taxon>Saccharomycotina</taxon>
        <taxon>Saccharomycetes</taxon>
        <taxon>Saccharomycetales</taxon>
        <taxon>Saccharomycetaceae</taxon>
        <taxon>Lachancea</taxon>
    </lineage>
</organism>
<keyword evidence="3" id="KW-0472">Membrane</keyword>
<gene>
    <name evidence="5" type="ORF">LAME_0G17634G</name>
</gene>
<evidence type="ECO:0000313" key="6">
    <source>
        <dbReference type="Proteomes" id="UP000191144"/>
    </source>
</evidence>
<feature type="region of interest" description="Disordered" evidence="2">
    <location>
        <begin position="273"/>
        <end position="299"/>
    </location>
</feature>
<evidence type="ECO:0000256" key="2">
    <source>
        <dbReference type="SAM" id="MobiDB-lite"/>
    </source>
</evidence>
<evidence type="ECO:0000256" key="3">
    <source>
        <dbReference type="SAM" id="Phobius"/>
    </source>
</evidence>
<accession>A0A1G4KBM0</accession>
<dbReference type="Proteomes" id="UP000191144">
    <property type="component" value="Chromosome G"/>
</dbReference>